<accession>A0A0C3G4H4</accession>
<evidence type="ECO:0000313" key="2">
    <source>
        <dbReference type="Proteomes" id="UP000054166"/>
    </source>
</evidence>
<sequence length="57" mass="6672">MVWERFIFSTPKEKARCLEYGFHNVTGHQRSIPHANSKHFAVCGTGFPLFVIYRMDI</sequence>
<dbReference type="EMBL" id="KN832981">
    <property type="protein sequence ID" value="KIM86709.1"/>
    <property type="molecule type" value="Genomic_DNA"/>
</dbReference>
<dbReference type="AlphaFoldDB" id="A0A0C3G4H4"/>
<gene>
    <name evidence="1" type="ORF">PILCRDRAFT_815961</name>
</gene>
<name>A0A0C3G4H4_PILCF</name>
<dbReference type="InParanoid" id="A0A0C3G4H4"/>
<keyword evidence="2" id="KW-1185">Reference proteome</keyword>
<proteinExistence type="predicted"/>
<dbReference type="Proteomes" id="UP000054166">
    <property type="component" value="Unassembled WGS sequence"/>
</dbReference>
<dbReference type="HOGENOM" id="CLU_2997230_0_0_1"/>
<organism evidence="1 2">
    <name type="scientific">Piloderma croceum (strain F 1598)</name>
    <dbReference type="NCBI Taxonomy" id="765440"/>
    <lineage>
        <taxon>Eukaryota</taxon>
        <taxon>Fungi</taxon>
        <taxon>Dikarya</taxon>
        <taxon>Basidiomycota</taxon>
        <taxon>Agaricomycotina</taxon>
        <taxon>Agaricomycetes</taxon>
        <taxon>Agaricomycetidae</taxon>
        <taxon>Atheliales</taxon>
        <taxon>Atheliaceae</taxon>
        <taxon>Piloderma</taxon>
    </lineage>
</organism>
<protein>
    <submittedName>
        <fullName evidence="1">Uncharacterized protein</fullName>
    </submittedName>
</protein>
<evidence type="ECO:0000313" key="1">
    <source>
        <dbReference type="EMBL" id="KIM86709.1"/>
    </source>
</evidence>
<reference evidence="1 2" key="1">
    <citation type="submission" date="2014-04" db="EMBL/GenBank/DDBJ databases">
        <authorList>
            <consortium name="DOE Joint Genome Institute"/>
            <person name="Kuo A."/>
            <person name="Tarkka M."/>
            <person name="Buscot F."/>
            <person name="Kohler A."/>
            <person name="Nagy L.G."/>
            <person name="Floudas D."/>
            <person name="Copeland A."/>
            <person name="Barry K.W."/>
            <person name="Cichocki N."/>
            <person name="Veneault-Fourrey C."/>
            <person name="LaButti K."/>
            <person name="Lindquist E.A."/>
            <person name="Lipzen A."/>
            <person name="Lundell T."/>
            <person name="Morin E."/>
            <person name="Murat C."/>
            <person name="Sun H."/>
            <person name="Tunlid A."/>
            <person name="Henrissat B."/>
            <person name="Grigoriev I.V."/>
            <person name="Hibbett D.S."/>
            <person name="Martin F."/>
            <person name="Nordberg H.P."/>
            <person name="Cantor M.N."/>
            <person name="Hua S.X."/>
        </authorList>
    </citation>
    <scope>NUCLEOTIDE SEQUENCE [LARGE SCALE GENOMIC DNA]</scope>
    <source>
        <strain evidence="1 2">F 1598</strain>
    </source>
</reference>
<reference evidence="2" key="2">
    <citation type="submission" date="2015-01" db="EMBL/GenBank/DDBJ databases">
        <title>Evolutionary Origins and Diversification of the Mycorrhizal Mutualists.</title>
        <authorList>
            <consortium name="DOE Joint Genome Institute"/>
            <consortium name="Mycorrhizal Genomics Consortium"/>
            <person name="Kohler A."/>
            <person name="Kuo A."/>
            <person name="Nagy L.G."/>
            <person name="Floudas D."/>
            <person name="Copeland A."/>
            <person name="Barry K.W."/>
            <person name="Cichocki N."/>
            <person name="Veneault-Fourrey C."/>
            <person name="LaButti K."/>
            <person name="Lindquist E.A."/>
            <person name="Lipzen A."/>
            <person name="Lundell T."/>
            <person name="Morin E."/>
            <person name="Murat C."/>
            <person name="Riley R."/>
            <person name="Ohm R."/>
            <person name="Sun H."/>
            <person name="Tunlid A."/>
            <person name="Henrissat B."/>
            <person name="Grigoriev I.V."/>
            <person name="Hibbett D.S."/>
            <person name="Martin F."/>
        </authorList>
    </citation>
    <scope>NUCLEOTIDE SEQUENCE [LARGE SCALE GENOMIC DNA]</scope>
    <source>
        <strain evidence="2">F 1598</strain>
    </source>
</reference>